<comment type="caution">
    <text evidence="1">The sequence shown here is derived from an EMBL/GenBank/DDBJ whole genome shotgun (WGS) entry which is preliminary data.</text>
</comment>
<name>A0AAV4PWE2_CAEEX</name>
<dbReference type="EMBL" id="BPLR01005144">
    <property type="protein sequence ID" value="GIY00110.1"/>
    <property type="molecule type" value="Genomic_DNA"/>
</dbReference>
<proteinExistence type="predicted"/>
<reference evidence="1 2" key="1">
    <citation type="submission" date="2021-06" db="EMBL/GenBank/DDBJ databases">
        <title>Caerostris extrusa draft genome.</title>
        <authorList>
            <person name="Kono N."/>
            <person name="Arakawa K."/>
        </authorList>
    </citation>
    <scope>NUCLEOTIDE SEQUENCE [LARGE SCALE GENOMIC DNA]</scope>
</reference>
<evidence type="ECO:0000313" key="2">
    <source>
        <dbReference type="Proteomes" id="UP001054945"/>
    </source>
</evidence>
<organism evidence="1 2">
    <name type="scientific">Caerostris extrusa</name>
    <name type="common">Bark spider</name>
    <name type="synonym">Caerostris bankana</name>
    <dbReference type="NCBI Taxonomy" id="172846"/>
    <lineage>
        <taxon>Eukaryota</taxon>
        <taxon>Metazoa</taxon>
        <taxon>Ecdysozoa</taxon>
        <taxon>Arthropoda</taxon>
        <taxon>Chelicerata</taxon>
        <taxon>Arachnida</taxon>
        <taxon>Araneae</taxon>
        <taxon>Araneomorphae</taxon>
        <taxon>Entelegynae</taxon>
        <taxon>Araneoidea</taxon>
        <taxon>Araneidae</taxon>
        <taxon>Caerostris</taxon>
    </lineage>
</organism>
<accession>A0AAV4PWE2</accession>
<dbReference type="AlphaFoldDB" id="A0AAV4PWE2"/>
<protein>
    <submittedName>
        <fullName evidence="1">Uncharacterized protein</fullName>
    </submittedName>
</protein>
<gene>
    <name evidence="1" type="ORF">CEXT_194721</name>
</gene>
<sequence length="123" mass="13614">MRFLANHGFFSFRVSELPDVDQIGGFGMNIGIRIESNGKKKKKKNLLVSSECRKEGGAYEIEGGEVRWNIEAESNGVLEVTAGHQADGRVAAGHAHRVLTCNTIRPTFNRIQFVKEDGHETSN</sequence>
<keyword evidence="2" id="KW-1185">Reference proteome</keyword>
<dbReference type="Proteomes" id="UP001054945">
    <property type="component" value="Unassembled WGS sequence"/>
</dbReference>
<evidence type="ECO:0000313" key="1">
    <source>
        <dbReference type="EMBL" id="GIY00110.1"/>
    </source>
</evidence>